<evidence type="ECO:0000259" key="11">
    <source>
        <dbReference type="Pfam" id="PF05547"/>
    </source>
</evidence>
<dbReference type="SUPFAM" id="SSF55486">
    <property type="entry name" value="Metalloproteases ('zincins'), catalytic domain"/>
    <property type="match status" value="1"/>
</dbReference>
<keyword evidence="4" id="KW-0645">Protease</keyword>
<feature type="chain" id="PRO_5047026724" evidence="10">
    <location>
        <begin position="25"/>
        <end position="773"/>
    </location>
</feature>
<dbReference type="Pfam" id="PF20773">
    <property type="entry name" value="InhA-like_MAM"/>
    <property type="match status" value="1"/>
</dbReference>
<dbReference type="PANTHER" id="PTHR13062">
    <property type="entry name" value="COLLAGENASE"/>
    <property type="match status" value="1"/>
</dbReference>
<evidence type="ECO:0000256" key="7">
    <source>
        <dbReference type="ARBA" id="ARBA00022801"/>
    </source>
</evidence>
<evidence type="ECO:0000256" key="2">
    <source>
        <dbReference type="ARBA" id="ARBA00004613"/>
    </source>
</evidence>
<feature type="domain" description="Peptidase M6-like" evidence="11">
    <location>
        <begin position="130"/>
        <end position="408"/>
    </location>
</feature>
<dbReference type="EMBL" id="JBGMEL010000005">
    <property type="protein sequence ID" value="MFA0790217.1"/>
    <property type="molecule type" value="Genomic_DNA"/>
</dbReference>
<evidence type="ECO:0000313" key="13">
    <source>
        <dbReference type="EMBL" id="MFA0790217.1"/>
    </source>
</evidence>
<gene>
    <name evidence="13" type="ORF">ACCI51_06635</name>
</gene>
<protein>
    <submittedName>
        <fullName evidence="13">Immune inhibitor A domain-containing protein</fullName>
    </submittedName>
</protein>
<evidence type="ECO:0000256" key="9">
    <source>
        <dbReference type="ARBA" id="ARBA00023049"/>
    </source>
</evidence>
<evidence type="ECO:0000259" key="12">
    <source>
        <dbReference type="Pfam" id="PF20774"/>
    </source>
</evidence>
<evidence type="ECO:0000256" key="6">
    <source>
        <dbReference type="ARBA" id="ARBA00022729"/>
    </source>
</evidence>
<dbReference type="InterPro" id="IPR012300">
    <property type="entry name" value="Pept_M6_InhA"/>
</dbReference>
<dbReference type="InterPro" id="IPR048665">
    <property type="entry name" value="InhA-like_VEG"/>
</dbReference>
<dbReference type="Proteomes" id="UP001569414">
    <property type="component" value="Unassembled WGS sequence"/>
</dbReference>
<evidence type="ECO:0000256" key="4">
    <source>
        <dbReference type="ARBA" id="ARBA00022670"/>
    </source>
</evidence>
<keyword evidence="7" id="KW-0378">Hydrolase</keyword>
<comment type="cofactor">
    <cofactor evidence="1">
        <name>Zn(2+)</name>
        <dbReference type="ChEBI" id="CHEBI:29105"/>
    </cofactor>
</comment>
<keyword evidence="5" id="KW-0479">Metal-binding</keyword>
<dbReference type="Pfam" id="PF05547">
    <property type="entry name" value="Peptidase_M6"/>
    <property type="match status" value="1"/>
</dbReference>
<dbReference type="InterPro" id="IPR008757">
    <property type="entry name" value="Peptidase_M6-like_domain"/>
</dbReference>
<evidence type="ECO:0000256" key="8">
    <source>
        <dbReference type="ARBA" id="ARBA00022833"/>
    </source>
</evidence>
<dbReference type="PANTHER" id="PTHR13062:SF12">
    <property type="entry name" value="ALPHA-2-MACROGLOBULIN DOMAIN-CONTAINING PROTEIN"/>
    <property type="match status" value="1"/>
</dbReference>
<evidence type="ECO:0000256" key="1">
    <source>
        <dbReference type="ARBA" id="ARBA00001947"/>
    </source>
</evidence>
<dbReference type="Pfam" id="PF20774">
    <property type="entry name" value="InhA-like_VEG"/>
    <property type="match status" value="1"/>
</dbReference>
<dbReference type="NCBIfam" id="TIGR03296">
    <property type="entry name" value="M6dom_TIGR03296"/>
    <property type="match status" value="1"/>
</dbReference>
<feature type="signal peptide" evidence="10">
    <location>
        <begin position="1"/>
        <end position="24"/>
    </location>
</feature>
<evidence type="ECO:0000313" key="14">
    <source>
        <dbReference type="Proteomes" id="UP001569414"/>
    </source>
</evidence>
<accession>A0ABV4NKY2</accession>
<evidence type="ECO:0000256" key="10">
    <source>
        <dbReference type="SAM" id="SignalP"/>
    </source>
</evidence>
<keyword evidence="3" id="KW-0964">Secreted</keyword>
<dbReference type="RefSeq" id="WP_371843038.1">
    <property type="nucleotide sequence ID" value="NZ_JBGMEL010000005.1"/>
</dbReference>
<evidence type="ECO:0000256" key="5">
    <source>
        <dbReference type="ARBA" id="ARBA00022723"/>
    </source>
</evidence>
<reference evidence="13 14" key="1">
    <citation type="submission" date="2024-08" db="EMBL/GenBank/DDBJ databases">
        <authorList>
            <person name="Ishaq N."/>
        </authorList>
    </citation>
    <scope>NUCLEOTIDE SEQUENCE [LARGE SCALE GENOMIC DNA]</scope>
    <source>
        <strain evidence="13 14">JCM 30400</strain>
    </source>
</reference>
<sequence>MLKINSLLPVSALAFSLLAANSYAAPSPQAQNNQVDLVIANEAKLIDMLKRSGRISKNATISEAERTLHQFLKERASQNQSLPQDLSSETVQMMKHARGGAKHPKLGRGKGKGHFFHPHGRAPGPIQLENYEGEMRTAKVLAILMDFPDFPHNSIEPGETDMYYEDYAAQHYANLLFSQEGFTGPQGENLLSMQQFYWQQSGNSYSVEGAVAGWYTASQPAAFYGNNEDGDARALVREALQAAAADPSVNLSDFDIEDRYDLDGDGDFWEADGLVDHIMIFHSSVGEEAGGGQLGEDAIWAHRWNLGDIFSIAGTTAEVDYWGGTMAAYDYTVQPADAAAGVVSHEYGHDLGLPDEYDTDGSGRGEPISSWSVMSSGSWAGIIPGSEPTGFSAWAKEYLQHNHGGNWLHGETIALEDIPRRGVRLLLDEAVHKGTNNDAVRIDLPQKKVVVTVPSSGEYAYFSGSDNNLQNSMVIPVDLSDAQSASLTFKAWYDIEQDWDYGSVMIDLGEGFISIPGNITTESNPNQQNPGNGITGSSGGWVDAEFDLSAFAGQQFNLAISYTTDGYEANPGLFADDIALNINGQATLFDDAESEGQFDLTGFSRHPGYNLHDHYYLLEWRTHRGVDQGLAHINVAGQQLTYNEGLLIWYADTSQDNNWVGIHPGDGFLGVVDADQQVLKWSDDSVASTRYQIHDATFGVDWAEQLNLDLLEEFGITMTDIHNRPHRVFSDRRSFSSDEIPDAGRAITPYGLKVRVVAQSRDKSVSKIFITKK</sequence>
<evidence type="ECO:0000256" key="3">
    <source>
        <dbReference type="ARBA" id="ARBA00022525"/>
    </source>
</evidence>
<comment type="subcellular location">
    <subcellularLocation>
        <location evidence="2">Secreted</location>
    </subcellularLocation>
</comment>
<keyword evidence="8" id="KW-0862">Zinc</keyword>
<feature type="domain" description="Immune inhibitor A-like metallopeptidase VEG" evidence="12">
    <location>
        <begin position="611"/>
        <end position="767"/>
    </location>
</feature>
<organism evidence="13 14">
    <name type="scientific">Microbulbifer echini</name>
    <dbReference type="NCBI Taxonomy" id="1529067"/>
    <lineage>
        <taxon>Bacteria</taxon>
        <taxon>Pseudomonadati</taxon>
        <taxon>Pseudomonadota</taxon>
        <taxon>Gammaproteobacteria</taxon>
        <taxon>Cellvibrionales</taxon>
        <taxon>Microbulbiferaceae</taxon>
        <taxon>Microbulbifer</taxon>
    </lineage>
</organism>
<dbReference type="PIRSF" id="PIRSF007519">
    <property type="entry name" value="Protease_InhA"/>
    <property type="match status" value="1"/>
</dbReference>
<keyword evidence="6 10" id="KW-0732">Signal</keyword>
<name>A0ABV4NKY2_9GAMM</name>
<keyword evidence="9" id="KW-0482">Metalloprotease</keyword>
<comment type="caution">
    <text evidence="13">The sequence shown here is derived from an EMBL/GenBank/DDBJ whole genome shotgun (WGS) entry which is preliminary data.</text>
</comment>
<proteinExistence type="predicted"/>
<keyword evidence="14" id="KW-1185">Reference proteome</keyword>